<dbReference type="Gene3D" id="2.60.370.10">
    <property type="entry name" value="Ctag/Cox11"/>
    <property type="match status" value="1"/>
</dbReference>
<dbReference type="Proteomes" id="UP000583556">
    <property type="component" value="Unassembled WGS sequence"/>
</dbReference>
<evidence type="ECO:0000313" key="13">
    <source>
        <dbReference type="EMBL" id="NML92566.1"/>
    </source>
</evidence>
<sequence>MAGELAAGAAPRIDRRNRKVAIIAASGALAMLGLGYASVPLYRLFCQATGFNGTTQRATAQQAAGIKATTRPITIRFDANVAPGLPWIFKPEQVTQDGKVGERKIAFFIAKNLSDKPIVGRAVFNVTPEQTGAYFHKIQCFCFNEQRLEPGQEVRMPVIYYVDPAMLQDANARDVPEITLSYTFLLAADQSLVTGPGAKRVAGSGGAAPKSSSTLAKPLDHTASAR</sequence>
<evidence type="ECO:0000256" key="4">
    <source>
        <dbReference type="ARBA" id="ARBA00015384"/>
    </source>
</evidence>
<dbReference type="PANTHER" id="PTHR21320:SF3">
    <property type="entry name" value="CYTOCHROME C OXIDASE ASSEMBLY PROTEIN COX11, MITOCHONDRIAL-RELATED"/>
    <property type="match status" value="1"/>
</dbReference>
<dbReference type="InterPro" id="IPR023471">
    <property type="entry name" value="CtaG/Cox11_dom_sf"/>
</dbReference>
<reference evidence="13 14" key="1">
    <citation type="submission" date="2020-04" db="EMBL/GenBank/DDBJ databases">
        <title>Novosphingobium sp. TW-4 isolated from soil.</title>
        <authorList>
            <person name="Dahal R.H."/>
            <person name="Chaudhary D.K."/>
        </authorList>
    </citation>
    <scope>NUCLEOTIDE SEQUENCE [LARGE SCALE GENOMIC DNA]</scope>
    <source>
        <strain evidence="13 14">TW-4</strain>
    </source>
</reference>
<keyword evidence="14" id="KW-1185">Reference proteome</keyword>
<evidence type="ECO:0000256" key="7">
    <source>
        <dbReference type="ARBA" id="ARBA00022989"/>
    </source>
</evidence>
<dbReference type="SUPFAM" id="SSF110111">
    <property type="entry name" value="Ctag/Cox11"/>
    <property type="match status" value="1"/>
</dbReference>
<evidence type="ECO:0000256" key="2">
    <source>
        <dbReference type="ARBA" id="ARBA00004382"/>
    </source>
</evidence>
<feature type="transmembrane region" description="Helical" evidence="12">
    <location>
        <begin position="20"/>
        <end position="39"/>
    </location>
</feature>
<dbReference type="GO" id="GO:0005886">
    <property type="term" value="C:plasma membrane"/>
    <property type="evidence" value="ECO:0007669"/>
    <property type="project" value="UniProtKB-SubCell"/>
</dbReference>
<evidence type="ECO:0000256" key="1">
    <source>
        <dbReference type="ARBA" id="ARBA00004007"/>
    </source>
</evidence>
<dbReference type="RefSeq" id="WP_169491799.1">
    <property type="nucleotide sequence ID" value="NZ_JABBGM010000001.1"/>
</dbReference>
<comment type="caution">
    <text evidence="13">The sequence shown here is derived from an EMBL/GenBank/DDBJ whole genome shotgun (WGS) entry which is preliminary data.</text>
</comment>
<evidence type="ECO:0000256" key="3">
    <source>
        <dbReference type="ARBA" id="ARBA00009620"/>
    </source>
</evidence>
<dbReference type="Pfam" id="PF04442">
    <property type="entry name" value="CtaG_Cox11"/>
    <property type="match status" value="1"/>
</dbReference>
<comment type="subcellular location">
    <subcellularLocation>
        <location evidence="2 10">Cell inner membrane</location>
        <topology evidence="2 10">Single-pass type II membrane protein</topology>
        <orientation evidence="2 10">Periplasmic side</orientation>
    </subcellularLocation>
</comment>
<keyword evidence="10" id="KW-1003">Cell membrane</keyword>
<evidence type="ECO:0000256" key="9">
    <source>
        <dbReference type="ARBA" id="ARBA00023136"/>
    </source>
</evidence>
<protein>
    <recommendedName>
        <fullName evidence="4 10">Cytochrome c oxidase assembly protein CtaG</fullName>
    </recommendedName>
</protein>
<feature type="region of interest" description="Disordered" evidence="11">
    <location>
        <begin position="198"/>
        <end position="226"/>
    </location>
</feature>
<keyword evidence="5 10" id="KW-0812">Transmembrane</keyword>
<proteinExistence type="inferred from homology"/>
<accession>A0A7Y0BMN5</accession>
<evidence type="ECO:0000256" key="6">
    <source>
        <dbReference type="ARBA" id="ARBA00022968"/>
    </source>
</evidence>
<evidence type="ECO:0000256" key="5">
    <source>
        <dbReference type="ARBA" id="ARBA00022692"/>
    </source>
</evidence>
<evidence type="ECO:0000256" key="8">
    <source>
        <dbReference type="ARBA" id="ARBA00023008"/>
    </source>
</evidence>
<dbReference type="HAMAP" id="MF_00155">
    <property type="entry name" value="CtaG"/>
    <property type="match status" value="1"/>
</dbReference>
<keyword evidence="9 10" id="KW-0472">Membrane</keyword>
<evidence type="ECO:0000256" key="10">
    <source>
        <dbReference type="HAMAP-Rule" id="MF_00155"/>
    </source>
</evidence>
<feature type="topological domain" description="Periplasmic" evidence="10">
    <location>
        <begin position="39"/>
        <end position="226"/>
    </location>
</feature>
<comment type="similarity">
    <text evidence="3 10">Belongs to the COX11/CtaG family.</text>
</comment>
<organism evidence="13 14">
    <name type="scientific">Novosphingobium olei</name>
    <dbReference type="NCBI Taxonomy" id="2728851"/>
    <lineage>
        <taxon>Bacteria</taxon>
        <taxon>Pseudomonadati</taxon>
        <taxon>Pseudomonadota</taxon>
        <taxon>Alphaproteobacteria</taxon>
        <taxon>Sphingomonadales</taxon>
        <taxon>Sphingomonadaceae</taxon>
        <taxon>Novosphingobium</taxon>
    </lineage>
</organism>
<dbReference type="GO" id="GO:0005507">
    <property type="term" value="F:copper ion binding"/>
    <property type="evidence" value="ECO:0007669"/>
    <property type="project" value="InterPro"/>
</dbReference>
<dbReference type="FunFam" id="2.60.370.10:FF:000001">
    <property type="entry name" value="COX11 cytochrome c oxidase assembly homolog"/>
    <property type="match status" value="1"/>
</dbReference>
<feature type="topological domain" description="Cytoplasmic" evidence="10">
    <location>
        <begin position="1"/>
        <end position="15"/>
    </location>
</feature>
<keyword evidence="8 10" id="KW-0186">Copper</keyword>
<dbReference type="GO" id="GO:0008535">
    <property type="term" value="P:respiratory chain complex IV assembly"/>
    <property type="evidence" value="ECO:0007669"/>
    <property type="project" value="UniProtKB-UniRule"/>
</dbReference>
<name>A0A7Y0BMN5_9SPHN</name>
<dbReference type="InterPro" id="IPR007533">
    <property type="entry name" value="Cyt_c_oxidase_assmbl_CtaG"/>
</dbReference>
<dbReference type="AlphaFoldDB" id="A0A7Y0BMN5"/>
<keyword evidence="6 10" id="KW-0735">Signal-anchor</keyword>
<dbReference type="PANTHER" id="PTHR21320">
    <property type="entry name" value="CYTOCHROME C OXIDASE ASSEMBLY PROTEIN COX11-RELATED"/>
    <property type="match status" value="1"/>
</dbReference>
<dbReference type="EMBL" id="JABBGM010000001">
    <property type="protein sequence ID" value="NML92566.1"/>
    <property type="molecule type" value="Genomic_DNA"/>
</dbReference>
<evidence type="ECO:0000313" key="14">
    <source>
        <dbReference type="Proteomes" id="UP000583556"/>
    </source>
</evidence>
<evidence type="ECO:0000256" key="12">
    <source>
        <dbReference type="SAM" id="Phobius"/>
    </source>
</evidence>
<keyword evidence="7 10" id="KW-1133">Transmembrane helix</keyword>
<comment type="function">
    <text evidence="1 10">Exerts its effect at some terminal stage of cytochrome c oxidase synthesis, probably by being involved in the insertion of the copper B into subunit I.</text>
</comment>
<gene>
    <name evidence="10" type="primary">ctaG</name>
    <name evidence="13" type="ORF">HHL27_02635</name>
</gene>
<evidence type="ECO:0000256" key="11">
    <source>
        <dbReference type="SAM" id="MobiDB-lite"/>
    </source>
</evidence>
<dbReference type="NCBIfam" id="NF003465">
    <property type="entry name" value="PRK05089.1"/>
    <property type="match status" value="1"/>
</dbReference>
<keyword evidence="10" id="KW-0997">Cell inner membrane</keyword>